<feature type="non-terminal residue" evidence="1">
    <location>
        <position position="35"/>
    </location>
</feature>
<name>A0AB72ZN21_YERPE</name>
<dbReference type="AlphaFoldDB" id="A0AB72ZN21"/>
<dbReference type="Proteomes" id="UP000003231">
    <property type="component" value="Unassembled WGS sequence"/>
</dbReference>
<evidence type="ECO:0000313" key="2">
    <source>
        <dbReference type="Proteomes" id="UP000003231"/>
    </source>
</evidence>
<keyword evidence="1" id="KW-0282">Flagellum</keyword>
<sequence length="35" mass="3817">MDNIDSINMPRSQSPVMLEMRQMAAMAGSGLEFGT</sequence>
<gene>
    <name evidence="1" type="primary">lfiE</name>
    <name evidence="1" type="ORF">YPPY08_0924</name>
</gene>
<proteinExistence type="predicted"/>
<evidence type="ECO:0000313" key="1">
    <source>
        <dbReference type="EMBL" id="EIR23490.1"/>
    </source>
</evidence>
<accession>A0AB72ZN21</accession>
<dbReference type="EMBL" id="AKRT01000115">
    <property type="protein sequence ID" value="EIR23490.1"/>
    <property type="molecule type" value="Genomic_DNA"/>
</dbReference>
<keyword evidence="1" id="KW-0966">Cell projection</keyword>
<organism evidence="1 2">
    <name type="scientific">Yersinia pestis PY-08</name>
    <dbReference type="NCBI Taxonomy" id="992134"/>
    <lineage>
        <taxon>Bacteria</taxon>
        <taxon>Pseudomonadati</taxon>
        <taxon>Pseudomonadota</taxon>
        <taxon>Gammaproteobacteria</taxon>
        <taxon>Enterobacterales</taxon>
        <taxon>Yersiniaceae</taxon>
        <taxon>Yersinia</taxon>
    </lineage>
</organism>
<comment type="caution">
    <text evidence="1">The sequence shown here is derived from an EMBL/GenBank/DDBJ whole genome shotgun (WGS) entry which is preliminary data.</text>
</comment>
<protein>
    <submittedName>
        <fullName evidence="1">Flagellar hook-basal body complex protein fliE 1</fullName>
    </submittedName>
</protein>
<reference evidence="1 2" key="1">
    <citation type="submission" date="2012-05" db="EMBL/GenBank/DDBJ databases">
        <title>Genome sequence of Yersinia Pestis PY-08.</title>
        <authorList>
            <person name="Santana-Cruz I."/>
            <person name="Sengamalay N."/>
            <person name="McCracken C."/>
            <person name="Daugherty S.C."/>
            <person name="Maroo A."/>
            <person name="Vara P.G."/>
            <person name="Tallon L.J."/>
            <person name="Sadzewicz L."/>
            <person name="Vinetz J.M."/>
            <person name="Cespedes Zambrano M.J."/>
            <person name="Fraser-Liggett C.M."/>
            <person name="Tettelin H."/>
        </authorList>
    </citation>
    <scope>NUCLEOTIDE SEQUENCE [LARGE SCALE GENOMIC DNA]</scope>
    <source>
        <strain evidence="1 2">PY-08</strain>
    </source>
</reference>
<keyword evidence="1" id="KW-0969">Cilium</keyword>